<name>A0A1F2WFV8_9ACTN</name>
<dbReference type="Proteomes" id="UP000177876">
    <property type="component" value="Unassembled WGS sequence"/>
</dbReference>
<comment type="caution">
    <text evidence="1">The sequence shown here is derived from an EMBL/GenBank/DDBJ whole genome shotgun (WGS) entry which is preliminary data.</text>
</comment>
<evidence type="ECO:0000313" key="2">
    <source>
        <dbReference type="Proteomes" id="UP000177876"/>
    </source>
</evidence>
<evidence type="ECO:0008006" key="3">
    <source>
        <dbReference type="Google" id="ProtNLM"/>
    </source>
</evidence>
<reference evidence="1 2" key="1">
    <citation type="journal article" date="2016" name="Nat. Commun.">
        <title>Thousands of microbial genomes shed light on interconnected biogeochemical processes in an aquifer system.</title>
        <authorList>
            <person name="Anantharaman K."/>
            <person name="Brown C.T."/>
            <person name="Hug L.A."/>
            <person name="Sharon I."/>
            <person name="Castelle C.J."/>
            <person name="Probst A.J."/>
            <person name="Thomas B.C."/>
            <person name="Singh A."/>
            <person name="Wilkins M.J."/>
            <person name="Karaoz U."/>
            <person name="Brodie E.L."/>
            <person name="Williams K.H."/>
            <person name="Hubbard S.S."/>
            <person name="Banfield J.F."/>
        </authorList>
    </citation>
    <scope>NUCLEOTIDE SEQUENCE [LARGE SCALE GENOMIC DNA]</scope>
</reference>
<proteinExistence type="predicted"/>
<dbReference type="InterPro" id="IPR010920">
    <property type="entry name" value="LSM_dom_sf"/>
</dbReference>
<dbReference type="AlphaFoldDB" id="A0A1F2WFV8"/>
<sequence length="74" mass="8024">MAEIEGYKRLLGDKPGNEVMVWTSGGHYFRGTMVGIDAAGFLVLEEVSCTLAGERHERDKVLVSLDALDGISPD</sequence>
<protein>
    <recommendedName>
        <fullName evidence="3">LSM domain-containing protein</fullName>
    </recommendedName>
</protein>
<dbReference type="STRING" id="1797197.A2Y75_06025"/>
<dbReference type="Gene3D" id="2.30.30.100">
    <property type="match status" value="1"/>
</dbReference>
<dbReference type="EMBL" id="MELK01000052">
    <property type="protein sequence ID" value="OFW55730.1"/>
    <property type="molecule type" value="Genomic_DNA"/>
</dbReference>
<dbReference type="CDD" id="cd00600">
    <property type="entry name" value="Sm_like"/>
    <property type="match status" value="1"/>
</dbReference>
<gene>
    <name evidence="1" type="ORF">A2Y75_06025</name>
</gene>
<evidence type="ECO:0000313" key="1">
    <source>
        <dbReference type="EMBL" id="OFW55730.1"/>
    </source>
</evidence>
<accession>A0A1F2WFV8</accession>
<dbReference type="SUPFAM" id="SSF50182">
    <property type="entry name" value="Sm-like ribonucleoproteins"/>
    <property type="match status" value="1"/>
</dbReference>
<organism evidence="1 2">
    <name type="scientific">Candidatus Solincola sediminis</name>
    <dbReference type="NCBI Taxonomy" id="1797199"/>
    <lineage>
        <taxon>Bacteria</taxon>
        <taxon>Bacillati</taxon>
        <taxon>Actinomycetota</taxon>
        <taxon>Candidatus Geothermincolia</taxon>
        <taxon>Candidatus Geothermincolales</taxon>
        <taxon>Candidatus Geothermincolaceae</taxon>
        <taxon>Candidatus Solincola</taxon>
    </lineage>
</organism>